<evidence type="ECO:0000256" key="2">
    <source>
        <dbReference type="SAM" id="SignalP"/>
    </source>
</evidence>
<sequence length="174" mass="18239">MRSITEAALILLLLAAVPAVYAVTFQVGDNAGWAAGVNYTTWVSGKTFRVGDTLEFKYGPSHSVSVVDKPDYDGCDSSRPTQSFSERDTKINLTRVGTIHFICPTFGHCLGGMKLAVPVLAAVSSAPSPSPSAPSPSPSPKNSKNAKSAASKAKRIMSYGKIGVTMVLIYGVVG</sequence>
<evidence type="ECO:0000313" key="5">
    <source>
        <dbReference type="RefSeq" id="XP_010413579.1"/>
    </source>
</evidence>
<dbReference type="Proteomes" id="UP000694864">
    <property type="component" value="Chromosome 7"/>
</dbReference>
<reference evidence="5" key="2">
    <citation type="submission" date="2025-08" db="UniProtKB">
        <authorList>
            <consortium name="RefSeq"/>
        </authorList>
    </citation>
    <scope>IDENTIFICATION</scope>
    <source>
        <tissue evidence="5">Leaf</tissue>
    </source>
</reference>
<feature type="region of interest" description="Disordered" evidence="1">
    <location>
        <begin position="126"/>
        <end position="151"/>
    </location>
</feature>
<proteinExistence type="predicted"/>
<evidence type="ECO:0000313" key="4">
    <source>
        <dbReference type="Proteomes" id="UP000694864"/>
    </source>
</evidence>
<protein>
    <submittedName>
        <fullName evidence="5">Uclacyanin-3-like</fullName>
    </submittedName>
</protein>
<dbReference type="Gene3D" id="2.60.40.420">
    <property type="entry name" value="Cupredoxins - blue copper proteins"/>
    <property type="match status" value="1"/>
</dbReference>
<keyword evidence="4" id="KW-1185">Reference proteome</keyword>
<feature type="chain" id="PRO_5045742628" evidence="2">
    <location>
        <begin position="23"/>
        <end position="174"/>
    </location>
</feature>
<dbReference type="CDD" id="cd04216">
    <property type="entry name" value="Phytocyanin"/>
    <property type="match status" value="1"/>
</dbReference>
<reference evidence="4" key="1">
    <citation type="journal article" date="2014" name="Nat. Commun.">
        <title>The emerging biofuel crop Camelina sativa retains a highly undifferentiated hexaploid genome structure.</title>
        <authorList>
            <person name="Kagale S."/>
            <person name="Koh C."/>
            <person name="Nixon J."/>
            <person name="Bollina V."/>
            <person name="Clarke W.E."/>
            <person name="Tuteja R."/>
            <person name="Spillane C."/>
            <person name="Robinson S.J."/>
            <person name="Links M.G."/>
            <person name="Clarke C."/>
            <person name="Higgins E.E."/>
            <person name="Huebert T."/>
            <person name="Sharpe A.G."/>
            <person name="Parkin I.A."/>
        </authorList>
    </citation>
    <scope>NUCLEOTIDE SEQUENCE [LARGE SCALE GENOMIC DNA]</scope>
    <source>
        <strain evidence="4">cv. DH55</strain>
    </source>
</reference>
<gene>
    <name evidence="5" type="primary">LOC104699882</name>
</gene>
<dbReference type="GeneID" id="104699882"/>
<keyword evidence="2" id="KW-0732">Signal</keyword>
<dbReference type="InterPro" id="IPR039391">
    <property type="entry name" value="Phytocyanin-like"/>
</dbReference>
<evidence type="ECO:0000256" key="1">
    <source>
        <dbReference type="SAM" id="MobiDB-lite"/>
    </source>
</evidence>
<dbReference type="PANTHER" id="PTHR33021">
    <property type="entry name" value="BLUE COPPER PROTEIN"/>
    <property type="match status" value="1"/>
</dbReference>
<name>A0ABM0SMX9_CAMSA</name>
<dbReference type="RefSeq" id="XP_010413579.1">
    <property type="nucleotide sequence ID" value="XM_010415277.2"/>
</dbReference>
<dbReference type="InterPro" id="IPR003245">
    <property type="entry name" value="Phytocyanin_dom"/>
</dbReference>
<feature type="domain" description="Phytocyanin" evidence="3">
    <location>
        <begin position="23"/>
        <end position="121"/>
    </location>
</feature>
<dbReference type="PROSITE" id="PS51485">
    <property type="entry name" value="PHYTOCYANIN"/>
    <property type="match status" value="1"/>
</dbReference>
<dbReference type="SUPFAM" id="SSF49503">
    <property type="entry name" value="Cupredoxins"/>
    <property type="match status" value="1"/>
</dbReference>
<accession>A0ABM0SMX9</accession>
<evidence type="ECO:0000259" key="3">
    <source>
        <dbReference type="PROSITE" id="PS51485"/>
    </source>
</evidence>
<dbReference type="Pfam" id="PF02298">
    <property type="entry name" value="Cu_bind_like"/>
    <property type="match status" value="1"/>
</dbReference>
<dbReference type="PANTHER" id="PTHR33021:SF434">
    <property type="entry name" value="CUPREDOXIN SUPERFAMILY PROTEIN-RELATED"/>
    <property type="match status" value="1"/>
</dbReference>
<feature type="compositionally biased region" description="Pro residues" evidence="1">
    <location>
        <begin position="128"/>
        <end position="139"/>
    </location>
</feature>
<feature type="compositionally biased region" description="Low complexity" evidence="1">
    <location>
        <begin position="140"/>
        <end position="151"/>
    </location>
</feature>
<feature type="signal peptide" evidence="2">
    <location>
        <begin position="1"/>
        <end position="22"/>
    </location>
</feature>
<organism evidence="4 5">
    <name type="scientific">Camelina sativa</name>
    <name type="common">False flax</name>
    <name type="synonym">Myagrum sativum</name>
    <dbReference type="NCBI Taxonomy" id="90675"/>
    <lineage>
        <taxon>Eukaryota</taxon>
        <taxon>Viridiplantae</taxon>
        <taxon>Streptophyta</taxon>
        <taxon>Embryophyta</taxon>
        <taxon>Tracheophyta</taxon>
        <taxon>Spermatophyta</taxon>
        <taxon>Magnoliopsida</taxon>
        <taxon>eudicotyledons</taxon>
        <taxon>Gunneridae</taxon>
        <taxon>Pentapetalae</taxon>
        <taxon>rosids</taxon>
        <taxon>malvids</taxon>
        <taxon>Brassicales</taxon>
        <taxon>Brassicaceae</taxon>
        <taxon>Camelineae</taxon>
        <taxon>Camelina</taxon>
    </lineage>
</organism>
<dbReference type="InterPro" id="IPR008972">
    <property type="entry name" value="Cupredoxin"/>
</dbReference>